<dbReference type="AlphaFoldDB" id="A0A3D1JGQ8"/>
<protein>
    <submittedName>
        <fullName evidence="3">Uncharacterized protein</fullName>
    </submittedName>
</protein>
<feature type="transmembrane region" description="Helical" evidence="1">
    <location>
        <begin position="179"/>
        <end position="202"/>
    </location>
</feature>
<organism evidence="3 5">
    <name type="scientific">Anaerolinea thermolimosa</name>
    <dbReference type="NCBI Taxonomy" id="229919"/>
    <lineage>
        <taxon>Bacteria</taxon>
        <taxon>Bacillati</taxon>
        <taxon>Chloroflexota</taxon>
        <taxon>Anaerolineae</taxon>
        <taxon>Anaerolineales</taxon>
        <taxon>Anaerolineaceae</taxon>
        <taxon>Anaerolinea</taxon>
    </lineage>
</organism>
<dbReference type="RefSeq" id="WP_062196442.1">
    <property type="nucleotide sequence ID" value="NZ_DF967967.1"/>
</dbReference>
<reference evidence="3 5" key="3">
    <citation type="journal article" date="2018" name="Nat. Biotechnol.">
        <title>A standardized bacterial taxonomy based on genome phylogeny substantially revises the tree of life.</title>
        <authorList>
            <person name="Parks D.H."/>
            <person name="Chuvochina M."/>
            <person name="Waite D.W."/>
            <person name="Rinke C."/>
            <person name="Skarshewski A."/>
            <person name="Chaumeil P.A."/>
            <person name="Hugenholtz P."/>
        </authorList>
    </citation>
    <scope>NUCLEOTIDE SEQUENCE [LARGE SCALE GENOMIC DNA]</scope>
    <source>
        <strain evidence="3">UBA8781</strain>
    </source>
</reference>
<reference evidence="2" key="1">
    <citation type="journal article" date="2015" name="Genome Announc.">
        <title>Draft Genome Sequences of Anaerolinea thermolimosa IMO-1, Bellilinea caldifistulae GOMI-1, Leptolinea tardivitalis YMTK-2, Levilinea saccharolytica KIBI-1, Longilinea arvoryzae KOME-1, Previously Described as Members of the Class Anaerolineae (Chloroflexi).</title>
        <authorList>
            <person name="Matsuura N."/>
            <person name="Tourlousse M.D."/>
            <person name="Ohashi A."/>
            <person name="Hugenholtz P."/>
            <person name="Sekiguchi Y."/>
        </authorList>
    </citation>
    <scope>NUCLEOTIDE SEQUENCE</scope>
    <source>
        <strain evidence="2">IMO-1</strain>
    </source>
</reference>
<feature type="transmembrane region" description="Helical" evidence="1">
    <location>
        <begin position="43"/>
        <end position="64"/>
    </location>
</feature>
<dbReference type="Proteomes" id="UP000264141">
    <property type="component" value="Unassembled WGS sequence"/>
</dbReference>
<evidence type="ECO:0000256" key="1">
    <source>
        <dbReference type="SAM" id="Phobius"/>
    </source>
</evidence>
<dbReference type="EMBL" id="DF967967">
    <property type="protein sequence ID" value="GAP08673.1"/>
    <property type="molecule type" value="Genomic_DNA"/>
</dbReference>
<feature type="transmembrane region" description="Helical" evidence="1">
    <location>
        <begin position="114"/>
        <end position="132"/>
    </location>
</feature>
<keyword evidence="1" id="KW-1133">Transmembrane helix</keyword>
<keyword evidence="1" id="KW-0472">Membrane</keyword>
<dbReference type="EMBL" id="DPBP01000030">
    <property type="protein sequence ID" value="HCE17673.1"/>
    <property type="molecule type" value="Genomic_DNA"/>
</dbReference>
<evidence type="ECO:0000313" key="4">
    <source>
        <dbReference type="Proteomes" id="UP000253922"/>
    </source>
</evidence>
<gene>
    <name evidence="2" type="ORF">ATHL_03579</name>
    <name evidence="3" type="ORF">DEQ80_07425</name>
</gene>
<feature type="transmembrane region" description="Helical" evidence="1">
    <location>
        <begin position="5"/>
        <end position="23"/>
    </location>
</feature>
<dbReference type="OrthoDB" id="164134at2"/>
<feature type="transmembrane region" description="Helical" evidence="1">
    <location>
        <begin position="76"/>
        <end position="94"/>
    </location>
</feature>
<proteinExistence type="predicted"/>
<keyword evidence="1" id="KW-0812">Transmembrane</keyword>
<evidence type="ECO:0000313" key="5">
    <source>
        <dbReference type="Proteomes" id="UP000264141"/>
    </source>
</evidence>
<feature type="transmembrane region" description="Helical" evidence="1">
    <location>
        <begin position="139"/>
        <end position="159"/>
    </location>
</feature>
<dbReference type="STRING" id="229919.GCA_001050195_03513"/>
<accession>A0A3D1JGQ8</accession>
<evidence type="ECO:0000313" key="2">
    <source>
        <dbReference type="EMBL" id="GAP08673.1"/>
    </source>
</evidence>
<evidence type="ECO:0000313" key="3">
    <source>
        <dbReference type="EMBL" id="HCE17673.1"/>
    </source>
</evidence>
<name>A0A3D1JGQ8_9CHLR</name>
<sequence>MRAPLWTAIAISVGLIVLLGYFIPPEMTRFAFILTLRSILIGWAVILAGVAALVGVLNLFMVHLRRMTARRDPDRYSILLVIAFLASFGLGLYLTPADPQYQKVVTAIQAPVEATLMALLVITLTFGSIRLFQRRKGLMAVVFAVSAFFFILIASGLLAPLQSLPGIGGLFEFIQRLPIAGTRGILLGIALGSLTAGLRILLGADRPFSG</sequence>
<keyword evidence="4" id="KW-1185">Reference proteome</keyword>
<reference evidence="4" key="2">
    <citation type="submission" date="2015-07" db="EMBL/GenBank/DDBJ databases">
        <title>Draft Genome Sequences of Anaerolinea thermolimosa IMO-1, Bellilinea caldifistulae GOMI-1, Leptolinea tardivitalis YMTK-2, Levilinea saccharolytica KIBI-1,Longilinea arvoryzae KOME-1, Previously Described as Members of the Anaerolineaceae (Chloroflexi).</title>
        <authorList>
            <person name="Sekiguchi Y."/>
            <person name="Ohashi A."/>
            <person name="Matsuura N."/>
            <person name="Tourlousse M.D."/>
        </authorList>
    </citation>
    <scope>NUCLEOTIDE SEQUENCE [LARGE SCALE GENOMIC DNA]</scope>
    <source>
        <strain evidence="4">IMO-1</strain>
    </source>
</reference>
<dbReference type="Proteomes" id="UP000253922">
    <property type="component" value="Unassembled WGS sequence"/>
</dbReference>